<name>A0A1X2I8Q2_9FUNG</name>
<dbReference type="PANTHER" id="PTHR24067">
    <property type="entry name" value="UBIQUITIN-CONJUGATING ENZYME E2"/>
    <property type="match status" value="1"/>
</dbReference>
<evidence type="ECO:0000259" key="4">
    <source>
        <dbReference type="PROSITE" id="PS50127"/>
    </source>
</evidence>
<keyword evidence="3" id="KW-1133">Transmembrane helix</keyword>
<dbReference type="AlphaFoldDB" id="A0A1X2I8Q2"/>
<dbReference type="SUPFAM" id="SSF54495">
    <property type="entry name" value="UBC-like"/>
    <property type="match status" value="1"/>
</dbReference>
<dbReference type="InterPro" id="IPR000608">
    <property type="entry name" value="UBC"/>
</dbReference>
<evidence type="ECO:0000313" key="5">
    <source>
        <dbReference type="EMBL" id="ORZ11829.1"/>
    </source>
</evidence>
<dbReference type="SMART" id="SM00212">
    <property type="entry name" value="UBCc"/>
    <property type="match status" value="1"/>
</dbReference>
<keyword evidence="3" id="KW-0472">Membrane</keyword>
<dbReference type="Proteomes" id="UP000193560">
    <property type="component" value="Unassembled WGS sequence"/>
</dbReference>
<feature type="compositionally biased region" description="Low complexity" evidence="2">
    <location>
        <begin position="264"/>
        <end position="281"/>
    </location>
</feature>
<dbReference type="OrthoDB" id="1158011at2759"/>
<feature type="region of interest" description="Disordered" evidence="2">
    <location>
        <begin position="187"/>
        <end position="286"/>
    </location>
</feature>
<dbReference type="PROSITE" id="PS50127">
    <property type="entry name" value="UBC_2"/>
    <property type="match status" value="1"/>
</dbReference>
<dbReference type="FunFam" id="3.10.110.10:FF:000086">
    <property type="entry name" value="Ubiquitin-conjugating enzyme E2 J1"/>
    <property type="match status" value="1"/>
</dbReference>
<gene>
    <name evidence="5" type="ORF">BCR42DRAFT_420717</name>
</gene>
<evidence type="ECO:0000313" key="6">
    <source>
        <dbReference type="Proteomes" id="UP000193560"/>
    </source>
</evidence>
<evidence type="ECO:0000256" key="2">
    <source>
        <dbReference type="SAM" id="MobiDB-lite"/>
    </source>
</evidence>
<feature type="domain" description="UBC core" evidence="4">
    <location>
        <begin position="10"/>
        <end position="157"/>
    </location>
</feature>
<evidence type="ECO:0000256" key="3">
    <source>
        <dbReference type="SAM" id="Phobius"/>
    </source>
</evidence>
<feature type="compositionally biased region" description="Low complexity" evidence="2">
    <location>
        <begin position="226"/>
        <end position="250"/>
    </location>
</feature>
<dbReference type="CDD" id="cd23799">
    <property type="entry name" value="UBCc_UBE2J"/>
    <property type="match status" value="1"/>
</dbReference>
<dbReference type="EMBL" id="MCGE01000020">
    <property type="protein sequence ID" value="ORZ11829.1"/>
    <property type="molecule type" value="Genomic_DNA"/>
</dbReference>
<comment type="caution">
    <text evidence="5">The sequence shown here is derived from an EMBL/GenBank/DDBJ whole genome shotgun (WGS) entry which is preliminary data.</text>
</comment>
<evidence type="ECO:0000256" key="1">
    <source>
        <dbReference type="ARBA" id="ARBA00022786"/>
    </source>
</evidence>
<dbReference type="InterPro" id="IPR016135">
    <property type="entry name" value="UBQ-conjugating_enzyme/RWD"/>
</dbReference>
<organism evidence="5 6">
    <name type="scientific">Absidia repens</name>
    <dbReference type="NCBI Taxonomy" id="90262"/>
    <lineage>
        <taxon>Eukaryota</taxon>
        <taxon>Fungi</taxon>
        <taxon>Fungi incertae sedis</taxon>
        <taxon>Mucoromycota</taxon>
        <taxon>Mucoromycotina</taxon>
        <taxon>Mucoromycetes</taxon>
        <taxon>Mucorales</taxon>
        <taxon>Cunninghamellaceae</taxon>
        <taxon>Absidia</taxon>
    </lineage>
</organism>
<keyword evidence="3" id="KW-0812">Transmembrane</keyword>
<keyword evidence="6" id="KW-1185">Reference proteome</keyword>
<feature type="transmembrane region" description="Helical" evidence="3">
    <location>
        <begin position="291"/>
        <end position="309"/>
    </location>
</feature>
<proteinExistence type="predicted"/>
<dbReference type="Pfam" id="PF00179">
    <property type="entry name" value="UQ_con"/>
    <property type="match status" value="1"/>
</dbReference>
<accession>A0A1X2I8Q2</accession>
<feature type="compositionally biased region" description="Low complexity" evidence="2">
    <location>
        <begin position="187"/>
        <end position="214"/>
    </location>
</feature>
<protein>
    <submittedName>
        <fullName evidence="5">Ubiquitin-conjugating enzyme/RWD-like protein</fullName>
    </submittedName>
</protein>
<dbReference type="Gene3D" id="3.10.110.10">
    <property type="entry name" value="Ubiquitin Conjugating Enzyme"/>
    <property type="match status" value="1"/>
</dbReference>
<reference evidence="5 6" key="1">
    <citation type="submission" date="2016-07" db="EMBL/GenBank/DDBJ databases">
        <title>Pervasive Adenine N6-methylation of Active Genes in Fungi.</title>
        <authorList>
            <consortium name="DOE Joint Genome Institute"/>
            <person name="Mondo S.J."/>
            <person name="Dannebaum R.O."/>
            <person name="Kuo R.C."/>
            <person name="Labutti K."/>
            <person name="Haridas S."/>
            <person name="Kuo A."/>
            <person name="Salamov A."/>
            <person name="Ahrendt S.R."/>
            <person name="Lipzen A."/>
            <person name="Sullivan W."/>
            <person name="Andreopoulos W.B."/>
            <person name="Clum A."/>
            <person name="Lindquist E."/>
            <person name="Daum C."/>
            <person name="Ramamoorthy G.K."/>
            <person name="Gryganskyi A."/>
            <person name="Culley D."/>
            <person name="Magnuson J.K."/>
            <person name="James T.Y."/>
            <person name="O'Malley M.A."/>
            <person name="Stajich J.E."/>
            <person name="Spatafora J.W."/>
            <person name="Visel A."/>
            <person name="Grigoriev I.V."/>
        </authorList>
    </citation>
    <scope>NUCLEOTIDE SEQUENCE [LARGE SCALE GENOMIC DNA]</scope>
    <source>
        <strain evidence="5 6">NRRL 1336</strain>
    </source>
</reference>
<keyword evidence="1" id="KW-0833">Ubl conjugation pathway</keyword>
<dbReference type="InterPro" id="IPR050113">
    <property type="entry name" value="Ub_conjugating_enzyme"/>
</dbReference>
<sequence length="313" mass="34049">MPPSYNLKNSAVKRILQEAKELANEQTCEYEAHPLEDNIFEWHFTVIGPDDTDFEGGRYHGRILLPAEYPFKPPHLIFLTPNGRFELNAKVCLSITDHHPEFWQPAWGIRTVLLAVMGFFPTSAQGAVGGLDYPKEERQKLAKLSKNWKCTVCQVKNDDFIMPGDDTTNRPPVHTNEELPAFTFTTATSENTSSSSSSDIKDTSSSLSGSGTDGAPPSAVTKPDDTTTATSPLSSSPISLTTNTASSEASSSRRRGNISPQHAIPSSSRSASTSASSSTPQPISPHPGPPAWLDALIGACVMVLLYMLYQKYM</sequence>
<dbReference type="STRING" id="90262.A0A1X2I8Q2"/>